<keyword evidence="2" id="KW-1185">Reference proteome</keyword>
<accession>A0A0K0XV43</accession>
<dbReference type="OrthoDB" id="5493134at2"/>
<protein>
    <submittedName>
        <fullName evidence="1">Uncharacterized protein</fullName>
    </submittedName>
</protein>
<dbReference type="Proteomes" id="UP000066624">
    <property type="component" value="Chromosome"/>
</dbReference>
<organism evidence="1 2">
    <name type="scientific">Wenzhouxiangella marina</name>
    <dbReference type="NCBI Taxonomy" id="1579979"/>
    <lineage>
        <taxon>Bacteria</taxon>
        <taxon>Pseudomonadati</taxon>
        <taxon>Pseudomonadota</taxon>
        <taxon>Gammaproteobacteria</taxon>
        <taxon>Chromatiales</taxon>
        <taxon>Wenzhouxiangellaceae</taxon>
        <taxon>Wenzhouxiangella</taxon>
    </lineage>
</organism>
<dbReference type="EMBL" id="CP012154">
    <property type="protein sequence ID" value="AKS41548.1"/>
    <property type="molecule type" value="Genomic_DNA"/>
</dbReference>
<evidence type="ECO:0000313" key="1">
    <source>
        <dbReference type="EMBL" id="AKS41548.1"/>
    </source>
</evidence>
<dbReference type="KEGG" id="wma:WM2015_1174"/>
<name>A0A0K0XV43_9GAMM</name>
<evidence type="ECO:0000313" key="2">
    <source>
        <dbReference type="Proteomes" id="UP000066624"/>
    </source>
</evidence>
<proteinExistence type="predicted"/>
<dbReference type="RefSeq" id="WP_156200932.1">
    <property type="nucleotide sequence ID" value="NZ_CP012154.1"/>
</dbReference>
<sequence>MRRYGMEWAWIALMICSLAAGQAISAAPASSIQERGSSTGVPPTVDLIIVVDNSASMTDEIESLQNGLYDHLVGPLLAADVGIQVIMVARHGDLPSESVCIEAPLSSIPSGGCATPPPQPGNTALYRQYSVEVGSHNAWCLLRDTYGGSVPDEFGLAPAGWQAWLQPDAYRVILVVSDDGVICDSYNDADNVVSGGAAATSFDADLLALSPADFGTSVARNYIVHSLIGMGPNSPSTAPWPPSSAVSTLLCPVGVDPGTGHQSLSVLTGGLRFPSCQADDYPVFFRMLAESIFPGAALFRDRFEAE</sequence>
<reference evidence="2" key="1">
    <citation type="submission" date="2015-07" db="EMBL/GenBank/DDBJ databases">
        <authorList>
            <person name="Kim K.M."/>
        </authorList>
    </citation>
    <scope>NUCLEOTIDE SEQUENCE [LARGE SCALE GENOMIC DNA]</scope>
    <source>
        <strain evidence="2">KCTC 42284</strain>
    </source>
</reference>
<dbReference type="AlphaFoldDB" id="A0A0K0XV43"/>
<gene>
    <name evidence="1" type="ORF">WM2015_1174</name>
</gene>